<feature type="domain" description="Impact N-terminal" evidence="2">
    <location>
        <begin position="47"/>
        <end position="151"/>
    </location>
</feature>
<dbReference type="SUPFAM" id="SSF54495">
    <property type="entry name" value="UBC-like"/>
    <property type="match status" value="1"/>
</dbReference>
<accession>A0A8T0MAF8</accession>
<evidence type="ECO:0000313" key="3">
    <source>
        <dbReference type="EMBL" id="KAG2531554.1"/>
    </source>
</evidence>
<dbReference type="Proteomes" id="UP000785171">
    <property type="component" value="Unassembled WGS sequence"/>
</dbReference>
<evidence type="ECO:0000259" key="2">
    <source>
        <dbReference type="Pfam" id="PF01205"/>
    </source>
</evidence>
<comment type="similarity">
    <text evidence="1">Belongs to the IMPACT family.</text>
</comment>
<evidence type="ECO:0000313" key="4">
    <source>
        <dbReference type="Proteomes" id="UP000785171"/>
    </source>
</evidence>
<dbReference type="AlphaFoldDB" id="A0A8T0MAF8"/>
<dbReference type="InterPro" id="IPR001498">
    <property type="entry name" value="Impact_N"/>
</dbReference>
<reference evidence="3" key="1">
    <citation type="journal article" date="2015" name="Genom Data">
        <title>Genome sequences of six Phytophthora species associated with forests in New Zealand.</title>
        <authorList>
            <person name="Studholme D.J."/>
            <person name="McDougal R.L."/>
            <person name="Sambles C."/>
            <person name="Hansen E."/>
            <person name="Hardy G."/>
            <person name="Grant M."/>
            <person name="Ganley R.J."/>
            <person name="Williams N.M."/>
        </authorList>
    </citation>
    <scope>NUCLEOTIDE SEQUENCE</scope>
    <source>
        <strain evidence="3">NZFS 2646</strain>
    </source>
</reference>
<dbReference type="InterPro" id="IPR016135">
    <property type="entry name" value="UBQ-conjugating_enzyme/RWD"/>
</dbReference>
<organism evidence="3 4">
    <name type="scientific">Phytophthora kernoviae</name>
    <dbReference type="NCBI Taxonomy" id="325452"/>
    <lineage>
        <taxon>Eukaryota</taxon>
        <taxon>Sar</taxon>
        <taxon>Stramenopiles</taxon>
        <taxon>Oomycota</taxon>
        <taxon>Peronosporomycetes</taxon>
        <taxon>Peronosporales</taxon>
        <taxon>Peronosporaceae</taxon>
        <taxon>Phytophthora</taxon>
    </lineage>
</organism>
<dbReference type="SUPFAM" id="SSF54211">
    <property type="entry name" value="Ribosomal protein S5 domain 2-like"/>
    <property type="match status" value="1"/>
</dbReference>
<name>A0A8T0MAF8_9STRA</name>
<reference evidence="3" key="2">
    <citation type="submission" date="2020-06" db="EMBL/GenBank/DDBJ databases">
        <authorList>
            <person name="Studholme D.J."/>
        </authorList>
    </citation>
    <scope>NUCLEOTIDE SEQUENCE</scope>
    <source>
        <strain evidence="3">NZFS 2646</strain>
    </source>
</reference>
<protein>
    <recommendedName>
        <fullName evidence="2">Impact N-terminal domain-containing protein</fullName>
    </recommendedName>
</protein>
<sequence>MEDNAELQNEEIEVLQSIFEDEFKLKADFDDPGLAPLIVHGTTIVDRKSTFIAHACPVTCVEDVRSFLALLLDDRKVERAIHNMLAYRIIGDFTVKDNDEDGEHGAGSKLSNLLELLKAENVAVVVTRWYGGIKLGPDRFKHINASARQVLEDGGFLEEANLHQKKKGRR</sequence>
<dbReference type="PANTHER" id="PTHR16301:SF25">
    <property type="entry name" value="PROTEIN IMPACT"/>
    <property type="match status" value="1"/>
</dbReference>
<dbReference type="Pfam" id="PF01205">
    <property type="entry name" value="Impact_N"/>
    <property type="match status" value="1"/>
</dbReference>
<dbReference type="InterPro" id="IPR020568">
    <property type="entry name" value="Ribosomal_Su5_D2-typ_SF"/>
</dbReference>
<proteinExistence type="inferred from homology"/>
<dbReference type="EMBL" id="JPWV03000010">
    <property type="protein sequence ID" value="KAG2531554.1"/>
    <property type="molecule type" value="Genomic_DNA"/>
</dbReference>
<dbReference type="InterPro" id="IPR036956">
    <property type="entry name" value="Impact_N_sf"/>
</dbReference>
<gene>
    <name evidence="3" type="ORF">JM16_001029</name>
</gene>
<evidence type="ECO:0000256" key="1">
    <source>
        <dbReference type="ARBA" id="ARBA00007665"/>
    </source>
</evidence>
<dbReference type="Gene3D" id="3.30.230.30">
    <property type="entry name" value="Impact, N-terminal domain"/>
    <property type="match status" value="1"/>
</dbReference>
<comment type="caution">
    <text evidence="3">The sequence shown here is derived from an EMBL/GenBank/DDBJ whole genome shotgun (WGS) entry which is preliminary data.</text>
</comment>
<dbReference type="GO" id="GO:0140469">
    <property type="term" value="P:GCN2-mediated signaling"/>
    <property type="evidence" value="ECO:0007669"/>
    <property type="project" value="TreeGrafter"/>
</dbReference>
<dbReference type="GO" id="GO:0006446">
    <property type="term" value="P:regulation of translational initiation"/>
    <property type="evidence" value="ECO:0007669"/>
    <property type="project" value="TreeGrafter"/>
</dbReference>
<dbReference type="InterPro" id="IPR023582">
    <property type="entry name" value="Impact"/>
</dbReference>
<dbReference type="GO" id="GO:0005737">
    <property type="term" value="C:cytoplasm"/>
    <property type="evidence" value="ECO:0007669"/>
    <property type="project" value="TreeGrafter"/>
</dbReference>
<dbReference type="PANTHER" id="PTHR16301">
    <property type="entry name" value="IMPACT-RELATED"/>
    <property type="match status" value="1"/>
</dbReference>